<name>A0A0K0EYN7_STRVS</name>
<evidence type="ECO:0000256" key="1">
    <source>
        <dbReference type="SAM" id="Coils"/>
    </source>
</evidence>
<keyword evidence="1" id="KW-0175">Coiled coil</keyword>
<proteinExistence type="predicted"/>
<accession>A0A0K0EYN7</accession>
<protein>
    <submittedName>
        <fullName evidence="4">Protein regulator of cytokinesis 1</fullName>
    </submittedName>
</protein>
<keyword evidence="3" id="KW-1185">Reference proteome</keyword>
<dbReference type="AlphaFoldDB" id="A0A0K0EYN7"/>
<reference evidence="4" key="2">
    <citation type="submission" date="2015-08" db="UniProtKB">
        <authorList>
            <consortium name="WormBaseParasite"/>
        </authorList>
    </citation>
    <scope>IDENTIFICATION</scope>
</reference>
<dbReference type="STRING" id="75913.A0A0K0EYN7"/>
<dbReference type="WBParaSite" id="SVE_0164600.1">
    <property type="protein sequence ID" value="SVE_0164600.1"/>
    <property type="gene ID" value="SVE_0164600"/>
</dbReference>
<feature type="coiled-coil region" evidence="1">
    <location>
        <begin position="230"/>
        <end position="257"/>
    </location>
</feature>
<sequence length="505" mass="59767">MDSPPIKKDYKRRMSVVDKSHELINYFNRNMDKLKKMWDEIEMKEDMRLERTTTFYETMKDVIDFMVNEETTNYNEVFEDSRKFWDEVHTTRVALGLEEYDVGSLRPNTIAYCKTLKKEIEHLAEEKEKLIQKQMDIFEEVEALCHRLSLSAPNQEQKGVLLDPKKWIELQEERSRLIELLEKRRTEFLNARTDIMKLKGYMKKLCSPRESVMLNVDVDGEDFVYSEDFLDEVKFLLEETQAEYDEWKQQRASAYNDAILQLRSLYDKCSVPELNRLFPDDFIPDFVDDSSMDKIQDEIAEYDSRYQRFKELYDAYYNWSAAWNDHIQVEADLADPNVYKNRAGHIQQVLTRQKDAEKRLKLYIKKLETLNDPSIQINGMTLYERALQIVDDDKKQRELERQLKLEQKKENLKMEALYGTKSPRSLRKPQRHGTTFARQSLFDDSTISAIIPVKGLGSEVRVFGPKTSSPKHLTGADRTPLRRDPFKTPKRPNTKTPTKTPIKRQ</sequence>
<evidence type="ECO:0000313" key="3">
    <source>
        <dbReference type="Proteomes" id="UP000035680"/>
    </source>
</evidence>
<evidence type="ECO:0000313" key="4">
    <source>
        <dbReference type="WBParaSite" id="SVE_0164600.1"/>
    </source>
</evidence>
<organism evidence="3 4">
    <name type="scientific">Strongyloides venezuelensis</name>
    <name type="common">Threadworm</name>
    <dbReference type="NCBI Taxonomy" id="75913"/>
    <lineage>
        <taxon>Eukaryota</taxon>
        <taxon>Metazoa</taxon>
        <taxon>Ecdysozoa</taxon>
        <taxon>Nematoda</taxon>
        <taxon>Chromadorea</taxon>
        <taxon>Rhabditida</taxon>
        <taxon>Tylenchina</taxon>
        <taxon>Panagrolaimomorpha</taxon>
        <taxon>Strongyloidoidea</taxon>
        <taxon>Strongyloididae</taxon>
        <taxon>Strongyloides</taxon>
    </lineage>
</organism>
<dbReference type="Pfam" id="PF03999">
    <property type="entry name" value="MAP65_ASE1"/>
    <property type="match status" value="1"/>
</dbReference>
<feature type="compositionally biased region" description="Low complexity" evidence="2">
    <location>
        <begin position="494"/>
        <end position="505"/>
    </location>
</feature>
<feature type="region of interest" description="Disordered" evidence="2">
    <location>
        <begin position="462"/>
        <end position="505"/>
    </location>
</feature>
<reference evidence="3" key="1">
    <citation type="submission" date="2014-07" db="EMBL/GenBank/DDBJ databases">
        <authorList>
            <person name="Martin A.A"/>
            <person name="De Silva N."/>
        </authorList>
    </citation>
    <scope>NUCLEOTIDE SEQUENCE</scope>
</reference>
<dbReference type="Proteomes" id="UP000035680">
    <property type="component" value="Unassembled WGS sequence"/>
</dbReference>
<dbReference type="Gene3D" id="1.20.58.1520">
    <property type="match status" value="1"/>
</dbReference>
<evidence type="ECO:0000256" key="2">
    <source>
        <dbReference type="SAM" id="MobiDB-lite"/>
    </source>
</evidence>